<evidence type="ECO:0000259" key="4">
    <source>
        <dbReference type="PROSITE" id="PS50303"/>
    </source>
</evidence>
<dbReference type="STRING" id="407821.A0A087SUQ0"/>
<dbReference type="GO" id="GO:0005730">
    <property type="term" value="C:nucleolus"/>
    <property type="evidence" value="ECO:0007669"/>
    <property type="project" value="TreeGrafter"/>
</dbReference>
<evidence type="ECO:0000313" key="5">
    <source>
        <dbReference type="EMBL" id="KFM56589.1"/>
    </source>
</evidence>
<keyword evidence="1" id="KW-0677">Repeat</keyword>
<dbReference type="Proteomes" id="UP000054359">
    <property type="component" value="Unassembled WGS sequence"/>
</dbReference>
<dbReference type="InterPro" id="IPR033133">
    <property type="entry name" value="PUM-HD"/>
</dbReference>
<dbReference type="PANTHER" id="PTHR13389">
    <property type="entry name" value="PUMILIO HOMOLOG 3"/>
    <property type="match status" value="1"/>
</dbReference>
<accession>A0A087SUQ0</accession>
<sequence>MQTQKQNAGKPKQAKLWKNSPSLDKKSPNFNSEKKEAFGIGKSNTYKSAKRKKFQQNKNVNMGSNKKWNILGKDQVETPKEGSNKRKNESSEGTGPNKKAKKSSMTLKDRKKYRLSKKGKLETFEIGQTLKILWEELRRDDCKPERKIQLIKQVCELLKGRVKEFTFAHDTVRVLECVFALGAETYRSLLFEELKDDIIPLAKSKYGRFLLLKALKYGTK</sequence>
<dbReference type="GO" id="GO:0006417">
    <property type="term" value="P:regulation of translation"/>
    <property type="evidence" value="ECO:0007669"/>
    <property type="project" value="TreeGrafter"/>
</dbReference>
<dbReference type="InterPro" id="IPR016024">
    <property type="entry name" value="ARM-type_fold"/>
</dbReference>
<evidence type="ECO:0000256" key="1">
    <source>
        <dbReference type="ARBA" id="ARBA00022737"/>
    </source>
</evidence>
<dbReference type="AlphaFoldDB" id="A0A087SUQ0"/>
<dbReference type="EMBL" id="KK112039">
    <property type="protein sequence ID" value="KFM56589.1"/>
    <property type="molecule type" value="Genomic_DNA"/>
</dbReference>
<dbReference type="Gene3D" id="1.25.10.10">
    <property type="entry name" value="Leucine-rich Repeat Variant"/>
    <property type="match status" value="1"/>
</dbReference>
<dbReference type="InterPro" id="IPR011989">
    <property type="entry name" value="ARM-like"/>
</dbReference>
<feature type="non-terminal residue" evidence="5">
    <location>
        <position position="220"/>
    </location>
</feature>
<name>A0A087SUQ0_STEMI</name>
<dbReference type="InterPro" id="IPR001313">
    <property type="entry name" value="Pumilio_RNA-bd_rpt"/>
</dbReference>
<feature type="region of interest" description="Disordered" evidence="3">
    <location>
        <begin position="1"/>
        <end position="110"/>
    </location>
</feature>
<keyword evidence="6" id="KW-1185">Reference proteome</keyword>
<evidence type="ECO:0000256" key="2">
    <source>
        <dbReference type="PROSITE-ProRule" id="PRU00317"/>
    </source>
</evidence>
<feature type="compositionally biased region" description="Polar residues" evidence="3">
    <location>
        <begin position="56"/>
        <end position="67"/>
    </location>
</feature>
<feature type="compositionally biased region" description="Basic and acidic residues" evidence="3">
    <location>
        <begin position="74"/>
        <end position="90"/>
    </location>
</feature>
<dbReference type="OrthoDB" id="497380at2759"/>
<proteinExistence type="predicted"/>
<dbReference type="GO" id="GO:0003729">
    <property type="term" value="F:mRNA binding"/>
    <property type="evidence" value="ECO:0007669"/>
    <property type="project" value="TreeGrafter"/>
</dbReference>
<protein>
    <submittedName>
        <fullName evidence="5">Pumilio domain-containing protein</fullName>
    </submittedName>
</protein>
<dbReference type="SUPFAM" id="SSF48371">
    <property type="entry name" value="ARM repeat"/>
    <property type="match status" value="1"/>
</dbReference>
<gene>
    <name evidence="5" type="ORF">X975_21805</name>
</gene>
<feature type="domain" description="PUM-HD" evidence="4">
    <location>
        <begin position="129"/>
        <end position="220"/>
    </location>
</feature>
<evidence type="ECO:0000256" key="3">
    <source>
        <dbReference type="SAM" id="MobiDB-lite"/>
    </source>
</evidence>
<feature type="compositionally biased region" description="Basic and acidic residues" evidence="3">
    <location>
        <begin position="23"/>
        <end position="37"/>
    </location>
</feature>
<dbReference type="InterPro" id="IPR040059">
    <property type="entry name" value="PUM3"/>
</dbReference>
<organism evidence="5 6">
    <name type="scientific">Stegodyphus mimosarum</name>
    <name type="common">African social velvet spider</name>
    <dbReference type="NCBI Taxonomy" id="407821"/>
    <lineage>
        <taxon>Eukaryota</taxon>
        <taxon>Metazoa</taxon>
        <taxon>Ecdysozoa</taxon>
        <taxon>Arthropoda</taxon>
        <taxon>Chelicerata</taxon>
        <taxon>Arachnida</taxon>
        <taxon>Araneae</taxon>
        <taxon>Araneomorphae</taxon>
        <taxon>Entelegynae</taxon>
        <taxon>Eresoidea</taxon>
        <taxon>Eresidae</taxon>
        <taxon>Stegodyphus</taxon>
    </lineage>
</organism>
<reference evidence="5 6" key="1">
    <citation type="submission" date="2013-11" db="EMBL/GenBank/DDBJ databases">
        <title>Genome sequencing of Stegodyphus mimosarum.</title>
        <authorList>
            <person name="Bechsgaard J."/>
        </authorList>
    </citation>
    <scope>NUCLEOTIDE SEQUENCE [LARGE SCALE GENOMIC DNA]</scope>
</reference>
<evidence type="ECO:0000313" key="6">
    <source>
        <dbReference type="Proteomes" id="UP000054359"/>
    </source>
</evidence>
<dbReference type="PROSITE" id="PS50303">
    <property type="entry name" value="PUM_HD"/>
    <property type="match status" value="1"/>
</dbReference>
<feature type="repeat" description="Pumilio" evidence="2">
    <location>
        <begin position="193"/>
        <end position="220"/>
    </location>
</feature>
<dbReference type="OMA" id="RRDDCKP"/>
<dbReference type="PANTHER" id="PTHR13389:SF0">
    <property type="entry name" value="PUMILIO HOMOLOG 3"/>
    <property type="match status" value="1"/>
</dbReference>
<dbReference type="PROSITE" id="PS50302">
    <property type="entry name" value="PUM"/>
    <property type="match status" value="1"/>
</dbReference>